<protein>
    <submittedName>
        <fullName evidence="1">Uncharacterized protein</fullName>
    </submittedName>
</protein>
<keyword evidence="2" id="KW-1185">Reference proteome</keyword>
<evidence type="ECO:0000313" key="2">
    <source>
        <dbReference type="Proteomes" id="UP001140562"/>
    </source>
</evidence>
<dbReference type="OrthoDB" id="5405126at2759"/>
<accession>A0A9W9BWK8</accession>
<dbReference type="EMBL" id="JAPEUV010000121">
    <property type="protein sequence ID" value="KAJ4332340.1"/>
    <property type="molecule type" value="Genomic_DNA"/>
</dbReference>
<sequence length="413" mass="45862">MHSIRRSCQSALRSSNGAAAYASGSRRAFSRSVARSKGGLPVFLEPSSTELSSTLAQINSKVLLPEHLTREQQKLIYKENGRAKLEAQPVEVTIGEVTLPLEHIDRNVRPGRWESLQEVVSQSETPADWENVVRVLEGFHSAGIQVRPQWQELIVRKLNENGHHSIVLKALQRVKATGLRLSNYPVAFRVLKGAHERAADSDWDKDETIKALRYARQVVELMEEEEHHAVSSVKGAKKGPTDWRSAPYVVAVPTELAAIVAKQHEGDVELVKNLANRLVNVLKQDNTAAPAKPQSKLVEPSAVQAQDSIARVSVLAKQTEADFKNKTVQTDALNQYCQGLFETMVIWNALKTSKAVLGADMPLAVEAAEYESRAKQVLDESTQAIPKLRTRAGEEMRSNYPVYIQEQIKKCEA</sequence>
<name>A0A9W9BWK8_9PLEO</name>
<gene>
    <name evidence="1" type="ORF">N0V87_008447</name>
</gene>
<dbReference type="Proteomes" id="UP001140562">
    <property type="component" value="Unassembled WGS sequence"/>
</dbReference>
<dbReference type="AlphaFoldDB" id="A0A9W9BWK8"/>
<comment type="caution">
    <text evidence="1">The sequence shown here is derived from an EMBL/GenBank/DDBJ whole genome shotgun (WGS) entry which is preliminary data.</text>
</comment>
<evidence type="ECO:0000313" key="1">
    <source>
        <dbReference type="EMBL" id="KAJ4332340.1"/>
    </source>
</evidence>
<proteinExistence type="predicted"/>
<organism evidence="1 2">
    <name type="scientific">Didymella glomerata</name>
    <dbReference type="NCBI Taxonomy" id="749621"/>
    <lineage>
        <taxon>Eukaryota</taxon>
        <taxon>Fungi</taxon>
        <taxon>Dikarya</taxon>
        <taxon>Ascomycota</taxon>
        <taxon>Pezizomycotina</taxon>
        <taxon>Dothideomycetes</taxon>
        <taxon>Pleosporomycetidae</taxon>
        <taxon>Pleosporales</taxon>
        <taxon>Pleosporineae</taxon>
        <taxon>Didymellaceae</taxon>
        <taxon>Didymella</taxon>
    </lineage>
</organism>
<reference evidence="1" key="1">
    <citation type="submission" date="2022-10" db="EMBL/GenBank/DDBJ databases">
        <title>Tapping the CABI collections for fungal endophytes: first genome assemblies for Collariella, Neodidymelliopsis, Ascochyta clinopodiicola, Didymella pomorum, Didymosphaeria variabile, Neocosmospora piperis and Neocucurbitaria cava.</title>
        <authorList>
            <person name="Hill R."/>
        </authorList>
    </citation>
    <scope>NUCLEOTIDE SEQUENCE</scope>
    <source>
        <strain evidence="1">IMI 360193</strain>
    </source>
</reference>